<dbReference type="InterPro" id="IPR050320">
    <property type="entry name" value="N5-glutamine_MTase"/>
</dbReference>
<evidence type="ECO:0000313" key="2">
    <source>
        <dbReference type="Proteomes" id="UP001175000"/>
    </source>
</evidence>
<comment type="caution">
    <text evidence="1">The sequence shown here is derived from an EMBL/GenBank/DDBJ whole genome shotgun (WGS) entry which is preliminary data.</text>
</comment>
<dbReference type="GO" id="GO:0003676">
    <property type="term" value="F:nucleic acid binding"/>
    <property type="evidence" value="ECO:0007669"/>
    <property type="project" value="InterPro"/>
</dbReference>
<dbReference type="PROSITE" id="PS00092">
    <property type="entry name" value="N6_MTASE"/>
    <property type="match status" value="1"/>
</dbReference>
<dbReference type="PANTHER" id="PTHR18895:SF74">
    <property type="entry name" value="MTRF1L RELEASE FACTOR GLUTAMINE METHYLTRANSFERASE"/>
    <property type="match status" value="1"/>
</dbReference>
<reference evidence="1" key="1">
    <citation type="submission" date="2023-06" db="EMBL/GenBank/DDBJ databases">
        <title>Genome-scale phylogeny and comparative genomics of the fungal order Sordariales.</title>
        <authorList>
            <consortium name="Lawrence Berkeley National Laboratory"/>
            <person name="Hensen N."/>
            <person name="Bonometti L."/>
            <person name="Westerberg I."/>
            <person name="Brannstrom I.O."/>
            <person name="Guillou S."/>
            <person name="Cros-Aarteil S."/>
            <person name="Calhoun S."/>
            <person name="Haridas S."/>
            <person name="Kuo A."/>
            <person name="Mondo S."/>
            <person name="Pangilinan J."/>
            <person name="Riley R."/>
            <person name="Labutti K."/>
            <person name="Andreopoulos B."/>
            <person name="Lipzen A."/>
            <person name="Chen C."/>
            <person name="Yanf M."/>
            <person name="Daum C."/>
            <person name="Ng V."/>
            <person name="Clum A."/>
            <person name="Steindorff A."/>
            <person name="Ohm R."/>
            <person name="Martin F."/>
            <person name="Silar P."/>
            <person name="Natvig D."/>
            <person name="Lalanne C."/>
            <person name="Gautier V."/>
            <person name="Ament-Velasquez S.L."/>
            <person name="Kruys A."/>
            <person name="Hutchinson M.I."/>
            <person name="Powell A.J."/>
            <person name="Barry K."/>
            <person name="Miller A.N."/>
            <person name="Grigoriev I.V."/>
            <person name="Debuchy R."/>
            <person name="Gladieux P."/>
            <person name="Thoren M.H."/>
            <person name="Johannesson H."/>
        </authorList>
    </citation>
    <scope>NUCLEOTIDE SEQUENCE</scope>
    <source>
        <strain evidence="1">CBS 606.72</strain>
    </source>
</reference>
<dbReference type="Gene3D" id="3.40.50.150">
    <property type="entry name" value="Vaccinia Virus protein VP39"/>
    <property type="match status" value="1"/>
</dbReference>
<dbReference type="PANTHER" id="PTHR18895">
    <property type="entry name" value="HEMK METHYLTRANSFERASE"/>
    <property type="match status" value="1"/>
</dbReference>
<dbReference type="InterPro" id="IPR002052">
    <property type="entry name" value="DNA_methylase_N6_adenine_CS"/>
</dbReference>
<keyword evidence="1" id="KW-0808">Transferase</keyword>
<keyword evidence="1" id="KW-0489">Methyltransferase</keyword>
<dbReference type="SUPFAM" id="SSF53335">
    <property type="entry name" value="S-adenosyl-L-methionine-dependent methyltransferases"/>
    <property type="match status" value="1"/>
</dbReference>
<sequence>MPRIRPFTFWLARKKISPQAARLLFVCRDLLSAANELRWIREHVNTTPSKIPPNLRLHQLCSKRARGTPLQYLLGTQPFGDLEILCRPGVLIPRPETECYTIELAALIKRNLPKHKPLNVLDICTGTGCIALQLYASLTPHFPTHIQAIDISPVAISLAQRNLSHNIQLGNLISPPPQLTPILTPNTKSTVSFTLLSLFSPALLTTLSSHPPDVIVSNPPYISNKAFSTTTSRSVRNHEPRLALVPEHDDISLELNCQPEDVFYARILHLAKELKGCTRVILFEVADMEQAGRVVRLVERDEVLRGWYDVVEIWRDWPDEEHEDHIVKGEESNVAVAVKGIGEGRVVYLWNSRGGEMEGKR</sequence>
<dbReference type="CDD" id="cd02440">
    <property type="entry name" value="AdoMet_MTases"/>
    <property type="match status" value="1"/>
</dbReference>
<gene>
    <name evidence="1" type="ORF">B0T14DRAFT_423260</name>
</gene>
<dbReference type="AlphaFoldDB" id="A0AA39X3A2"/>
<dbReference type="GO" id="GO:0008168">
    <property type="term" value="F:methyltransferase activity"/>
    <property type="evidence" value="ECO:0007669"/>
    <property type="project" value="UniProtKB-KW"/>
</dbReference>
<dbReference type="Proteomes" id="UP001175000">
    <property type="component" value="Unassembled WGS sequence"/>
</dbReference>
<dbReference type="Gene3D" id="1.10.8.10">
    <property type="entry name" value="DNA helicase RuvA subunit, C-terminal domain"/>
    <property type="match status" value="1"/>
</dbReference>
<evidence type="ECO:0000313" key="1">
    <source>
        <dbReference type="EMBL" id="KAK0626503.1"/>
    </source>
</evidence>
<dbReference type="GO" id="GO:0005739">
    <property type="term" value="C:mitochondrion"/>
    <property type="evidence" value="ECO:0007669"/>
    <property type="project" value="TreeGrafter"/>
</dbReference>
<protein>
    <submittedName>
        <fullName evidence="1">S-adenosyl-L-methionine-dependent methyltransferase</fullName>
    </submittedName>
</protein>
<dbReference type="InterPro" id="IPR029063">
    <property type="entry name" value="SAM-dependent_MTases_sf"/>
</dbReference>
<proteinExistence type="predicted"/>
<name>A0AA39X3A2_9PEZI</name>
<dbReference type="EMBL" id="JAULSU010000002">
    <property type="protein sequence ID" value="KAK0626503.1"/>
    <property type="molecule type" value="Genomic_DNA"/>
</dbReference>
<organism evidence="1 2">
    <name type="scientific">Immersiella caudata</name>
    <dbReference type="NCBI Taxonomy" id="314043"/>
    <lineage>
        <taxon>Eukaryota</taxon>
        <taxon>Fungi</taxon>
        <taxon>Dikarya</taxon>
        <taxon>Ascomycota</taxon>
        <taxon>Pezizomycotina</taxon>
        <taxon>Sordariomycetes</taxon>
        <taxon>Sordariomycetidae</taxon>
        <taxon>Sordariales</taxon>
        <taxon>Lasiosphaeriaceae</taxon>
        <taxon>Immersiella</taxon>
    </lineage>
</organism>
<accession>A0AA39X3A2</accession>
<keyword evidence="2" id="KW-1185">Reference proteome</keyword>
<dbReference type="GO" id="GO:0032259">
    <property type="term" value="P:methylation"/>
    <property type="evidence" value="ECO:0007669"/>
    <property type="project" value="UniProtKB-KW"/>
</dbReference>